<keyword evidence="6" id="KW-0547">Nucleotide-binding</keyword>
<keyword evidence="7 10" id="KW-0418">Kinase</keyword>
<keyword evidence="3" id="KW-0055">Arginine biosynthesis</keyword>
<dbReference type="Pfam" id="PF00696">
    <property type="entry name" value="AA_kinase"/>
    <property type="match status" value="1"/>
</dbReference>
<dbReference type="InterPro" id="IPR041727">
    <property type="entry name" value="NAGK-C"/>
</dbReference>
<name>A0A3B0SJ21_9ZZZZ</name>
<dbReference type="EMBL" id="UOEK01000342">
    <property type="protein sequence ID" value="VAW06221.1"/>
    <property type="molecule type" value="Genomic_DNA"/>
</dbReference>
<keyword evidence="4" id="KW-0028">Amino-acid biosynthesis</keyword>
<evidence type="ECO:0000256" key="5">
    <source>
        <dbReference type="ARBA" id="ARBA00022679"/>
    </source>
</evidence>
<accession>A0A3B0SJ21</accession>
<evidence type="ECO:0000256" key="2">
    <source>
        <dbReference type="ARBA" id="ARBA00013065"/>
    </source>
</evidence>
<dbReference type="InterPro" id="IPR004662">
    <property type="entry name" value="AcgluKinase_fam"/>
</dbReference>
<dbReference type="SUPFAM" id="SSF53633">
    <property type="entry name" value="Carbamate kinase-like"/>
    <property type="match status" value="1"/>
</dbReference>
<dbReference type="FunFam" id="3.40.1160.10:FF:000004">
    <property type="entry name" value="Acetylglutamate kinase"/>
    <property type="match status" value="1"/>
</dbReference>
<dbReference type="EC" id="2.7.2.8" evidence="2"/>
<dbReference type="HAMAP" id="MF_00082">
    <property type="entry name" value="ArgB"/>
    <property type="match status" value="1"/>
</dbReference>
<dbReference type="NCBIfam" id="TIGR00761">
    <property type="entry name" value="argB"/>
    <property type="match status" value="1"/>
</dbReference>
<keyword evidence="5 10" id="KW-0808">Transferase</keyword>
<dbReference type="PRINTS" id="PR00474">
    <property type="entry name" value="GLU5KINASE"/>
</dbReference>
<dbReference type="PANTHER" id="PTHR23342:SF0">
    <property type="entry name" value="N-ACETYLGLUTAMATE SYNTHASE, MITOCHONDRIAL"/>
    <property type="match status" value="1"/>
</dbReference>
<dbReference type="GO" id="GO:0005737">
    <property type="term" value="C:cytoplasm"/>
    <property type="evidence" value="ECO:0007669"/>
    <property type="project" value="InterPro"/>
</dbReference>
<dbReference type="CDD" id="cd04250">
    <property type="entry name" value="AAK_NAGK-C"/>
    <property type="match status" value="1"/>
</dbReference>
<evidence type="ECO:0000256" key="7">
    <source>
        <dbReference type="ARBA" id="ARBA00022777"/>
    </source>
</evidence>
<dbReference type="InterPro" id="IPR001057">
    <property type="entry name" value="Glu/AcGlu_kinase"/>
</dbReference>
<evidence type="ECO:0000313" key="10">
    <source>
        <dbReference type="EMBL" id="VAW06221.1"/>
    </source>
</evidence>
<evidence type="ECO:0000259" key="9">
    <source>
        <dbReference type="Pfam" id="PF00696"/>
    </source>
</evidence>
<dbReference type="PIRSF" id="PIRSF000728">
    <property type="entry name" value="NAGK"/>
    <property type="match status" value="1"/>
</dbReference>
<dbReference type="GO" id="GO:0006526">
    <property type="term" value="P:L-arginine biosynthetic process"/>
    <property type="evidence" value="ECO:0007669"/>
    <property type="project" value="UniProtKB-KW"/>
</dbReference>
<organism evidence="10">
    <name type="scientific">hydrothermal vent metagenome</name>
    <dbReference type="NCBI Taxonomy" id="652676"/>
    <lineage>
        <taxon>unclassified sequences</taxon>
        <taxon>metagenomes</taxon>
        <taxon>ecological metagenomes</taxon>
    </lineage>
</organism>
<reference evidence="10" key="1">
    <citation type="submission" date="2018-06" db="EMBL/GenBank/DDBJ databases">
        <authorList>
            <person name="Zhirakovskaya E."/>
        </authorList>
    </citation>
    <scope>NUCLEOTIDE SEQUENCE</scope>
</reference>
<dbReference type="AlphaFoldDB" id="A0A3B0SJ21"/>
<evidence type="ECO:0000256" key="3">
    <source>
        <dbReference type="ARBA" id="ARBA00022571"/>
    </source>
</evidence>
<sequence>MTTGHTTPTQVKSRIATGMGKARIFSEALPFIKRYRGKTVVIKYGGSAMTDPALRESFADDVAMLHFVGIDPVIVHGGGPHISRALEQRGIESRWANGLRVTDDEAITVVQSTLIGEVNPDIVRLMNTHGAVATGVNGLDANLFIAEQIDPALGHVGRVKEVNTPLIENLVGQGYVPIVAPLARGTEGDVMNVNADTAAAALAIALGATKLVYLTDVEGLYEDLGREDSLISRITVDSLATMLESTSVTAGMVPKLQSCVDALRGGVEMAHILDGRVQHAVLLEVFTADGIGTMVTQKTKT</sequence>
<evidence type="ECO:0000256" key="8">
    <source>
        <dbReference type="ARBA" id="ARBA00022840"/>
    </source>
</evidence>
<dbReference type="Gene3D" id="3.40.1160.10">
    <property type="entry name" value="Acetylglutamate kinase-like"/>
    <property type="match status" value="1"/>
</dbReference>
<dbReference type="InterPro" id="IPR001048">
    <property type="entry name" value="Asp/Glu/Uridylate_kinase"/>
</dbReference>
<comment type="pathway">
    <text evidence="1">Amino-acid biosynthesis; L-arginine biosynthesis; N(2)-acetyl-L-ornithine from L-glutamate: step 2/4.</text>
</comment>
<dbReference type="InterPro" id="IPR036393">
    <property type="entry name" value="AceGlu_kinase-like_sf"/>
</dbReference>
<evidence type="ECO:0000256" key="4">
    <source>
        <dbReference type="ARBA" id="ARBA00022605"/>
    </source>
</evidence>
<keyword evidence="8" id="KW-0067">ATP-binding</keyword>
<evidence type="ECO:0000256" key="1">
    <source>
        <dbReference type="ARBA" id="ARBA00004828"/>
    </source>
</evidence>
<evidence type="ECO:0000256" key="6">
    <source>
        <dbReference type="ARBA" id="ARBA00022741"/>
    </source>
</evidence>
<dbReference type="GO" id="GO:0005524">
    <property type="term" value="F:ATP binding"/>
    <property type="evidence" value="ECO:0007669"/>
    <property type="project" value="UniProtKB-KW"/>
</dbReference>
<dbReference type="GO" id="GO:0003991">
    <property type="term" value="F:acetylglutamate kinase activity"/>
    <property type="evidence" value="ECO:0007669"/>
    <property type="project" value="UniProtKB-EC"/>
</dbReference>
<dbReference type="PANTHER" id="PTHR23342">
    <property type="entry name" value="N-ACETYLGLUTAMATE SYNTHASE"/>
    <property type="match status" value="1"/>
</dbReference>
<feature type="domain" description="Aspartate/glutamate/uridylate kinase" evidence="9">
    <location>
        <begin position="38"/>
        <end position="273"/>
    </location>
</feature>
<gene>
    <name evidence="10" type="ORF">MNBD_ACTINO02-1903</name>
</gene>
<dbReference type="InterPro" id="IPR037528">
    <property type="entry name" value="ArgB"/>
</dbReference>
<protein>
    <recommendedName>
        <fullName evidence="2">acetylglutamate kinase</fullName>
        <ecNumber evidence="2">2.7.2.8</ecNumber>
    </recommendedName>
</protein>
<proteinExistence type="inferred from homology"/>